<dbReference type="InterPro" id="IPR002470">
    <property type="entry name" value="Peptidase_S9A"/>
</dbReference>
<evidence type="ECO:0000256" key="5">
    <source>
        <dbReference type="ARBA" id="ARBA00045448"/>
    </source>
</evidence>
<dbReference type="AlphaFoldDB" id="A0A507FQG9"/>
<evidence type="ECO:0000256" key="6">
    <source>
        <dbReference type="RuleBase" id="RU368024"/>
    </source>
</evidence>
<dbReference type="Pfam" id="PF00326">
    <property type="entry name" value="Peptidase_S9"/>
    <property type="match status" value="1"/>
</dbReference>
<sequence length="727" mass="82673">MPESQPPAQHATLSPAPPVAKRIPTQHAYPHAVSLDTDYYHWMKDTSKDRLANKPLVSMLEAENAYAKEVHLTPNSPLTEAVYTEFLARIEETDQDVPHFRDPFWYYTRTVEGLQYPIHCRKRQSMDADEEAYLDANLLTQFEYIDIGSSVVSPSHALLAYSLDTEGDEIYTIKFKNLETGEALENVIENTDGSIVWNKDNTVIFYSVLDALHRPTKLYRHVVGTTQAEDVLIYENVDEQFWMSIGKSGSGRFLIVSLNSSLTSEVHFLDLENESSTLICFSPREFRHRYEIEHQGDHFYILTDGGGQFLNKKLQRVGIESTERQLWQDVLPYNPFKELSDMTAFEKFIVVEERAEGLLRLRILDPNAPEDSYLLPFEDAIFHAETCSSRVQNYTDDKFRFLYTNQLTPTKTMEYNVSTKSSLLLKQKPRGFDPSPYTLKRIQVPIPAETQVKAPFDTPVATEIPVTLLYRTDLLNPDGKNKLYLYGYGSYGVCLDPAFSSNIFSYVDRGIVVAYAHIRGGGELGRGWYETGKFLHKKNTFTDFVACAEHLVSQKFTRHELMAIEGASAGGLLMGAVLNLKPDIAHCAIAGVPFVDVINTMMDPSIPLTVNEYEEWGNPNEKEYFDYMLSYSPYDNVREGVLYPNLFVKAGLNDPRVQYWEPAKWVAKLRALGTQGSNGERVMIMDCKMGSGHFGASGRYGYLKEKAGEYAFVIWQLEEAMKKVDSQ</sequence>
<comment type="caution">
    <text evidence="10">The sequence shown here is derived from an EMBL/GenBank/DDBJ whole genome shotgun (WGS) entry which is preliminary data.</text>
</comment>
<organism evidence="10 11">
    <name type="scientific">Chytriomyces confervae</name>
    <dbReference type="NCBI Taxonomy" id="246404"/>
    <lineage>
        <taxon>Eukaryota</taxon>
        <taxon>Fungi</taxon>
        <taxon>Fungi incertae sedis</taxon>
        <taxon>Chytridiomycota</taxon>
        <taxon>Chytridiomycota incertae sedis</taxon>
        <taxon>Chytridiomycetes</taxon>
        <taxon>Chytridiales</taxon>
        <taxon>Chytriomycetaceae</taxon>
        <taxon>Chytriomyces</taxon>
    </lineage>
</organism>
<dbReference type="Gene3D" id="3.40.50.1820">
    <property type="entry name" value="alpha/beta hydrolase"/>
    <property type="match status" value="1"/>
</dbReference>
<dbReference type="InterPro" id="IPR023302">
    <property type="entry name" value="Pept_S9A_N"/>
</dbReference>
<evidence type="ECO:0000256" key="1">
    <source>
        <dbReference type="ARBA" id="ARBA00005228"/>
    </source>
</evidence>
<keyword evidence="2 6" id="KW-0645">Protease</keyword>
<evidence type="ECO:0000256" key="3">
    <source>
        <dbReference type="ARBA" id="ARBA00022801"/>
    </source>
</evidence>
<keyword evidence="4 6" id="KW-0720">Serine protease</keyword>
<dbReference type="PRINTS" id="PR00862">
    <property type="entry name" value="PROLIGOPTASE"/>
</dbReference>
<dbReference type="EMBL" id="QEAP01000018">
    <property type="protein sequence ID" value="TPX77576.1"/>
    <property type="molecule type" value="Genomic_DNA"/>
</dbReference>
<evidence type="ECO:0000313" key="10">
    <source>
        <dbReference type="EMBL" id="TPX77576.1"/>
    </source>
</evidence>
<dbReference type="OrthoDB" id="248387at2759"/>
<name>A0A507FQG9_9FUNG</name>
<dbReference type="GO" id="GO:0004252">
    <property type="term" value="F:serine-type endopeptidase activity"/>
    <property type="evidence" value="ECO:0007669"/>
    <property type="project" value="UniProtKB-UniRule"/>
</dbReference>
<dbReference type="InterPro" id="IPR029058">
    <property type="entry name" value="AB_hydrolase_fold"/>
</dbReference>
<gene>
    <name evidence="10" type="ORF">CcCBS67573_g01165</name>
</gene>
<evidence type="ECO:0000313" key="11">
    <source>
        <dbReference type="Proteomes" id="UP000320333"/>
    </source>
</evidence>
<comment type="function">
    <text evidence="5">Serine peptidase whose precise substrate specificity remains unclear. Does not cleave peptides after a arginine or lysine residue. Regulates trans-Golgi network morphology and sorting by regulating the membrane binding of the AP-1 complex. May play a role in the regulation of synaptic vesicle exocytosis.</text>
</comment>
<keyword evidence="3 6" id="KW-0378">Hydrolase</keyword>
<dbReference type="EC" id="3.4.21.-" evidence="6"/>
<dbReference type="Gene3D" id="2.130.10.120">
    <property type="entry name" value="Prolyl oligopeptidase, N-terminal domain"/>
    <property type="match status" value="1"/>
</dbReference>
<dbReference type="PANTHER" id="PTHR11757:SF19">
    <property type="entry name" value="PROLYL ENDOPEPTIDASE-LIKE"/>
    <property type="match status" value="1"/>
</dbReference>
<keyword evidence="11" id="KW-1185">Reference proteome</keyword>
<protein>
    <recommendedName>
        <fullName evidence="6">Prolyl endopeptidase</fullName>
        <ecNumber evidence="6">3.4.21.-</ecNumber>
    </recommendedName>
</protein>
<evidence type="ECO:0000259" key="9">
    <source>
        <dbReference type="Pfam" id="PF02897"/>
    </source>
</evidence>
<dbReference type="PANTHER" id="PTHR11757">
    <property type="entry name" value="PROTEASE FAMILY S9A OLIGOPEPTIDASE"/>
    <property type="match status" value="1"/>
</dbReference>
<reference evidence="10 11" key="1">
    <citation type="journal article" date="2019" name="Sci. Rep.">
        <title>Comparative genomics of chytrid fungi reveal insights into the obligate biotrophic and pathogenic lifestyle of Synchytrium endobioticum.</title>
        <authorList>
            <person name="van de Vossenberg B.T.L.H."/>
            <person name="Warris S."/>
            <person name="Nguyen H.D.T."/>
            <person name="van Gent-Pelzer M.P.E."/>
            <person name="Joly D.L."/>
            <person name="van de Geest H.C."/>
            <person name="Bonants P.J.M."/>
            <person name="Smith D.S."/>
            <person name="Levesque C.A."/>
            <person name="van der Lee T.A.J."/>
        </authorList>
    </citation>
    <scope>NUCLEOTIDE SEQUENCE [LARGE SCALE GENOMIC DNA]</scope>
    <source>
        <strain evidence="10 11">CBS 675.73</strain>
    </source>
</reference>
<feature type="domain" description="Peptidase S9 prolyl oligopeptidase catalytic" evidence="8">
    <location>
        <begin position="498"/>
        <end position="717"/>
    </location>
</feature>
<dbReference type="Proteomes" id="UP000320333">
    <property type="component" value="Unassembled WGS sequence"/>
</dbReference>
<dbReference type="SUPFAM" id="SSF53474">
    <property type="entry name" value="alpha/beta-Hydrolases"/>
    <property type="match status" value="1"/>
</dbReference>
<evidence type="ECO:0000256" key="4">
    <source>
        <dbReference type="ARBA" id="ARBA00022825"/>
    </source>
</evidence>
<evidence type="ECO:0000256" key="2">
    <source>
        <dbReference type="ARBA" id="ARBA00022670"/>
    </source>
</evidence>
<evidence type="ECO:0000259" key="8">
    <source>
        <dbReference type="Pfam" id="PF00326"/>
    </source>
</evidence>
<feature type="region of interest" description="Disordered" evidence="7">
    <location>
        <begin position="1"/>
        <end position="20"/>
    </location>
</feature>
<dbReference type="InterPro" id="IPR001375">
    <property type="entry name" value="Peptidase_S9_cat"/>
</dbReference>
<comment type="similarity">
    <text evidence="1 6">Belongs to the peptidase S9A family.</text>
</comment>
<accession>A0A507FQG9</accession>
<dbReference type="InterPro" id="IPR051543">
    <property type="entry name" value="Serine_Peptidase_S9A"/>
</dbReference>
<feature type="domain" description="Peptidase S9A N-terminal" evidence="9">
    <location>
        <begin position="18"/>
        <end position="427"/>
    </location>
</feature>
<dbReference type="SUPFAM" id="SSF50993">
    <property type="entry name" value="Peptidase/esterase 'gauge' domain"/>
    <property type="match status" value="1"/>
</dbReference>
<dbReference type="GO" id="GO:0006508">
    <property type="term" value="P:proteolysis"/>
    <property type="evidence" value="ECO:0007669"/>
    <property type="project" value="UniProtKB-KW"/>
</dbReference>
<evidence type="ECO:0000256" key="7">
    <source>
        <dbReference type="SAM" id="MobiDB-lite"/>
    </source>
</evidence>
<dbReference type="Pfam" id="PF02897">
    <property type="entry name" value="Peptidase_S9_N"/>
    <property type="match status" value="1"/>
</dbReference>
<proteinExistence type="inferred from homology"/>